<name>A0A261SGW2_9BORD</name>
<dbReference type="AlphaFoldDB" id="A0A261SGW2"/>
<organism evidence="1 2">
    <name type="scientific">Bordetella genomosp. 1</name>
    <dbReference type="NCBI Taxonomy" id="1395607"/>
    <lineage>
        <taxon>Bacteria</taxon>
        <taxon>Pseudomonadati</taxon>
        <taxon>Pseudomonadota</taxon>
        <taxon>Betaproteobacteria</taxon>
        <taxon>Burkholderiales</taxon>
        <taxon>Alcaligenaceae</taxon>
        <taxon>Bordetella</taxon>
    </lineage>
</organism>
<evidence type="ECO:0000313" key="2">
    <source>
        <dbReference type="Proteomes" id="UP000217005"/>
    </source>
</evidence>
<dbReference type="EMBL" id="NEVL01000003">
    <property type="protein sequence ID" value="OZI36281.1"/>
    <property type="molecule type" value="Genomic_DNA"/>
</dbReference>
<reference evidence="1 2" key="1">
    <citation type="submission" date="2017-05" db="EMBL/GenBank/DDBJ databases">
        <title>Complete and WGS of Bordetella genogroups.</title>
        <authorList>
            <person name="Spilker T."/>
            <person name="LiPuma J."/>
        </authorList>
    </citation>
    <scope>NUCLEOTIDE SEQUENCE [LARGE SCALE GENOMIC DNA]</scope>
    <source>
        <strain evidence="1 2">AU17610</strain>
    </source>
</reference>
<evidence type="ECO:0000313" key="1">
    <source>
        <dbReference type="EMBL" id="OZI36281.1"/>
    </source>
</evidence>
<dbReference type="Proteomes" id="UP000217005">
    <property type="component" value="Unassembled WGS sequence"/>
</dbReference>
<proteinExistence type="predicted"/>
<comment type="caution">
    <text evidence="1">The sequence shown here is derived from an EMBL/GenBank/DDBJ whole genome shotgun (WGS) entry which is preliminary data.</text>
</comment>
<evidence type="ECO:0008006" key="3">
    <source>
        <dbReference type="Google" id="ProtNLM"/>
    </source>
</evidence>
<accession>A0A261SGW2</accession>
<dbReference type="RefSeq" id="WP_094827087.1">
    <property type="nucleotide sequence ID" value="NZ_NEVL01000003.1"/>
</dbReference>
<protein>
    <recommendedName>
        <fullName evidence="3">Phage tail protein</fullName>
    </recommendedName>
</protein>
<dbReference type="OrthoDB" id="8642138at2"/>
<gene>
    <name evidence="1" type="ORF">CEG14_14815</name>
</gene>
<sequence>MGITPLPPAPSRSDPANFAERADGFMAALPRFAQEADALLLEADQHREVALGAALDAQQQASSSQAYASAAGGAAGEADAARRIAVQHASDASASAAEAHAWASKTGAPVVGADFSAKHHAGVAGEQREAAMEQATAAAASAGLAKQAAEAAQLAGGFPLLYPIAAPSRSFISAGFVAYDGQELDRQTFPDAWEQINAGRVPLIDEAEWWDNPGQRGCFTRGNGSTTFRMPDYNGKSPNSLGALFMRGDGALSAGVAGAIQRDAVQPWWFKPRNSWPSGTPAERMVGNNGRYGPQTSPNFSALGLVNSDTSDNAGDGAYNTLVIGEYKPSISGRPNYGEPRIDVETRGKNVTVVWVCKLFGTVLNTGAADAAQLASDYAAMAARISALEYRLAAPSVAMSVETLWEGSLGAVAPVTLSRALVSGVDHLVLGHTSQGQNSVLYQSAPFLYDTRLWPLSTGQQHYHSAYCGGGITTAISVLPSTPDRVWGENFTNGYPIRAIRAVRYGSKAQ</sequence>